<organism evidence="1">
    <name type="scientific">Rhizophora mucronata</name>
    <name type="common">Asiatic mangrove</name>
    <dbReference type="NCBI Taxonomy" id="61149"/>
    <lineage>
        <taxon>Eukaryota</taxon>
        <taxon>Viridiplantae</taxon>
        <taxon>Streptophyta</taxon>
        <taxon>Embryophyta</taxon>
        <taxon>Tracheophyta</taxon>
        <taxon>Spermatophyta</taxon>
        <taxon>Magnoliopsida</taxon>
        <taxon>eudicotyledons</taxon>
        <taxon>Gunneridae</taxon>
        <taxon>Pentapetalae</taxon>
        <taxon>rosids</taxon>
        <taxon>fabids</taxon>
        <taxon>Malpighiales</taxon>
        <taxon>Rhizophoraceae</taxon>
        <taxon>Rhizophora</taxon>
    </lineage>
</organism>
<dbReference type="EMBL" id="GGEC01062786">
    <property type="protein sequence ID" value="MBX43270.1"/>
    <property type="molecule type" value="Transcribed_RNA"/>
</dbReference>
<reference evidence="1" key="1">
    <citation type="submission" date="2018-02" db="EMBL/GenBank/DDBJ databases">
        <title>Rhizophora mucronata_Transcriptome.</title>
        <authorList>
            <person name="Meera S.P."/>
            <person name="Sreeshan A."/>
            <person name="Augustine A."/>
        </authorList>
    </citation>
    <scope>NUCLEOTIDE SEQUENCE</scope>
    <source>
        <tissue evidence="1">Leaf</tissue>
    </source>
</reference>
<dbReference type="AlphaFoldDB" id="A0A2P2NLJ8"/>
<evidence type="ECO:0000313" key="1">
    <source>
        <dbReference type="EMBL" id="MBX43270.1"/>
    </source>
</evidence>
<sequence length="27" mass="3228">MIVKTKSSVNSYFDSVQLNFPHWERTL</sequence>
<protein>
    <submittedName>
        <fullName evidence="1">Uncharacterized protein</fullName>
    </submittedName>
</protein>
<name>A0A2P2NLJ8_RHIMU</name>
<proteinExistence type="predicted"/>
<accession>A0A2P2NLJ8</accession>